<dbReference type="Pfam" id="PF07681">
    <property type="entry name" value="DoxX"/>
    <property type="match status" value="1"/>
</dbReference>
<accession>A0A1F6LMY1</accession>
<dbReference type="InterPro" id="IPR051907">
    <property type="entry name" value="DoxX-like_oxidoreductase"/>
</dbReference>
<keyword evidence="3" id="KW-1003">Cell membrane</keyword>
<keyword evidence="5 7" id="KW-1133">Transmembrane helix</keyword>
<evidence type="ECO:0008006" key="10">
    <source>
        <dbReference type="Google" id="ProtNLM"/>
    </source>
</evidence>
<organism evidence="8 9">
    <name type="scientific">Candidatus Magasanikbacteria bacterium RIFCSPHIGHO2_01_FULL_50_8</name>
    <dbReference type="NCBI Taxonomy" id="1798674"/>
    <lineage>
        <taxon>Bacteria</taxon>
        <taxon>Candidatus Magasanikiibacteriota</taxon>
    </lineage>
</organism>
<sequence>MLGSSCSHGEKCGGSCVHWGLLAVRLGVGVAFLAHGIQKLGNMDMVVDFFGKLGMPAVLAWFVALVETLAGAALILGVFTGIAGGLLAIIMVVAVLTAKRAAPFIGGWELDFVLFFSALAAALLGPGKFSAWCLMGKGKGCAACGKDGCACGKK</sequence>
<comment type="similarity">
    <text evidence="2">Belongs to the DoxX family.</text>
</comment>
<evidence type="ECO:0000313" key="8">
    <source>
        <dbReference type="EMBL" id="OGH60767.1"/>
    </source>
</evidence>
<feature type="transmembrane region" description="Helical" evidence="7">
    <location>
        <begin position="72"/>
        <end position="96"/>
    </location>
</feature>
<comment type="subcellular location">
    <subcellularLocation>
        <location evidence="1">Cell membrane</location>
        <topology evidence="1">Multi-pass membrane protein</topology>
    </subcellularLocation>
</comment>
<evidence type="ECO:0000256" key="4">
    <source>
        <dbReference type="ARBA" id="ARBA00022692"/>
    </source>
</evidence>
<dbReference type="InterPro" id="IPR032808">
    <property type="entry name" value="DoxX"/>
</dbReference>
<evidence type="ECO:0000256" key="7">
    <source>
        <dbReference type="SAM" id="Phobius"/>
    </source>
</evidence>
<keyword evidence="4 7" id="KW-0812">Transmembrane</keyword>
<evidence type="ECO:0000256" key="3">
    <source>
        <dbReference type="ARBA" id="ARBA00022475"/>
    </source>
</evidence>
<evidence type="ECO:0000256" key="6">
    <source>
        <dbReference type="ARBA" id="ARBA00023136"/>
    </source>
</evidence>
<evidence type="ECO:0000256" key="2">
    <source>
        <dbReference type="ARBA" id="ARBA00006679"/>
    </source>
</evidence>
<name>A0A1F6LMY1_9BACT</name>
<dbReference type="GO" id="GO:0005886">
    <property type="term" value="C:plasma membrane"/>
    <property type="evidence" value="ECO:0007669"/>
    <property type="project" value="UniProtKB-SubCell"/>
</dbReference>
<feature type="transmembrane region" description="Helical" evidence="7">
    <location>
        <begin position="108"/>
        <end position="125"/>
    </location>
</feature>
<dbReference type="PANTHER" id="PTHR33452">
    <property type="entry name" value="OXIDOREDUCTASE CATD-RELATED"/>
    <property type="match status" value="1"/>
</dbReference>
<dbReference type="PANTHER" id="PTHR33452:SF1">
    <property type="entry name" value="INNER MEMBRANE PROTEIN YPHA-RELATED"/>
    <property type="match status" value="1"/>
</dbReference>
<proteinExistence type="inferred from homology"/>
<feature type="transmembrane region" description="Helical" evidence="7">
    <location>
        <begin position="49"/>
        <end position="66"/>
    </location>
</feature>
<evidence type="ECO:0000256" key="5">
    <source>
        <dbReference type="ARBA" id="ARBA00022989"/>
    </source>
</evidence>
<keyword evidence="6 7" id="KW-0472">Membrane</keyword>
<protein>
    <recommendedName>
        <fullName evidence="10">DoxX family protein</fullName>
    </recommendedName>
</protein>
<reference evidence="8 9" key="1">
    <citation type="journal article" date="2016" name="Nat. Commun.">
        <title>Thousands of microbial genomes shed light on interconnected biogeochemical processes in an aquifer system.</title>
        <authorList>
            <person name="Anantharaman K."/>
            <person name="Brown C.T."/>
            <person name="Hug L.A."/>
            <person name="Sharon I."/>
            <person name="Castelle C.J."/>
            <person name="Probst A.J."/>
            <person name="Thomas B.C."/>
            <person name="Singh A."/>
            <person name="Wilkins M.J."/>
            <person name="Karaoz U."/>
            <person name="Brodie E.L."/>
            <person name="Williams K.H."/>
            <person name="Hubbard S.S."/>
            <person name="Banfield J.F."/>
        </authorList>
    </citation>
    <scope>NUCLEOTIDE SEQUENCE [LARGE SCALE GENOMIC DNA]</scope>
</reference>
<dbReference type="AlphaFoldDB" id="A0A1F6LMY1"/>
<evidence type="ECO:0000313" key="9">
    <source>
        <dbReference type="Proteomes" id="UP000176329"/>
    </source>
</evidence>
<dbReference type="Proteomes" id="UP000176329">
    <property type="component" value="Unassembled WGS sequence"/>
</dbReference>
<feature type="transmembrane region" description="Helical" evidence="7">
    <location>
        <begin position="17"/>
        <end position="37"/>
    </location>
</feature>
<evidence type="ECO:0000256" key="1">
    <source>
        <dbReference type="ARBA" id="ARBA00004651"/>
    </source>
</evidence>
<comment type="caution">
    <text evidence="8">The sequence shown here is derived from an EMBL/GenBank/DDBJ whole genome shotgun (WGS) entry which is preliminary data.</text>
</comment>
<dbReference type="EMBL" id="MFPV01000054">
    <property type="protein sequence ID" value="OGH60767.1"/>
    <property type="molecule type" value="Genomic_DNA"/>
</dbReference>
<gene>
    <name evidence="8" type="ORF">A2848_03320</name>
</gene>